<gene>
    <name evidence="2" type="ORF">CW354_06440</name>
</gene>
<comment type="caution">
    <text evidence="2">The sequence shown here is derived from an EMBL/GenBank/DDBJ whole genome shotgun (WGS) entry which is preliminary data.</text>
</comment>
<feature type="signal peptide" evidence="1">
    <location>
        <begin position="1"/>
        <end position="26"/>
    </location>
</feature>
<dbReference type="SUPFAM" id="SSF50630">
    <property type="entry name" value="Acid proteases"/>
    <property type="match status" value="1"/>
</dbReference>
<dbReference type="AlphaFoldDB" id="A0A2S7K668"/>
<dbReference type="Gene3D" id="2.40.70.10">
    <property type="entry name" value="Acid Proteases"/>
    <property type="match status" value="2"/>
</dbReference>
<name>A0A2S7K668_9PROT</name>
<dbReference type="PROSITE" id="PS51257">
    <property type="entry name" value="PROKAR_LIPOPROTEIN"/>
    <property type="match status" value="1"/>
</dbReference>
<accession>A0A2S7K668</accession>
<evidence type="ECO:0000313" key="3">
    <source>
        <dbReference type="Proteomes" id="UP000239504"/>
    </source>
</evidence>
<dbReference type="InterPro" id="IPR021109">
    <property type="entry name" value="Peptidase_aspartic_dom_sf"/>
</dbReference>
<keyword evidence="1" id="KW-0732">Signal</keyword>
<dbReference type="OrthoDB" id="107347at2"/>
<dbReference type="RefSeq" id="WP_104829216.1">
    <property type="nucleotide sequence ID" value="NZ_PJCH01000005.1"/>
</dbReference>
<keyword evidence="3" id="KW-1185">Reference proteome</keyword>
<organism evidence="2 3">
    <name type="scientific">Hyphococcus luteus</name>
    <dbReference type="NCBI Taxonomy" id="2058213"/>
    <lineage>
        <taxon>Bacteria</taxon>
        <taxon>Pseudomonadati</taxon>
        <taxon>Pseudomonadota</taxon>
        <taxon>Alphaproteobacteria</taxon>
        <taxon>Parvularculales</taxon>
        <taxon>Parvularculaceae</taxon>
        <taxon>Hyphococcus</taxon>
    </lineage>
</organism>
<reference evidence="2 3" key="1">
    <citation type="submission" date="2017-12" db="EMBL/GenBank/DDBJ databases">
        <authorList>
            <person name="Hurst M.R.H."/>
        </authorList>
    </citation>
    <scope>NUCLEOTIDE SEQUENCE [LARGE SCALE GENOMIC DNA]</scope>
    <source>
        <strain evidence="2 3">SY-3-19</strain>
    </source>
</reference>
<feature type="chain" id="PRO_5015727911" description="Peptidase A2 domain-containing protein" evidence="1">
    <location>
        <begin position="27"/>
        <end position="320"/>
    </location>
</feature>
<proteinExistence type="predicted"/>
<sequence>MKSLLFRLAGAAGAWGLLSCLSIAMAALPPRGVEPVAEIPYRIAYQGWFTVEASVNGTGPHDFIVDSGATITSVFANLAAQQEMPPVAGKSIQILGLTGAQELPAYMLGDIDFNGVAMTDHLGVVLPDWAPPNTPPQGVMGLDLLTRYTVHVDTKDKVIRFYDPSVRLEKRRRWVRTRMKLFKAQGSPSKLYTVEVKVNAARIPCILDLGASGTIFNMEALRNMMTGVRRSPASGPGFTTGSRVKDVFDVSDRAQPVRIQRLKIGGATWHNRIFAVYDAPIFADLGYERKPFCLIGADMFSRRSILFDFKREKLYIGPER</sequence>
<evidence type="ECO:0008006" key="4">
    <source>
        <dbReference type="Google" id="ProtNLM"/>
    </source>
</evidence>
<evidence type="ECO:0000313" key="2">
    <source>
        <dbReference type="EMBL" id="PQA87971.1"/>
    </source>
</evidence>
<dbReference type="EMBL" id="PJCH01000005">
    <property type="protein sequence ID" value="PQA87971.1"/>
    <property type="molecule type" value="Genomic_DNA"/>
</dbReference>
<dbReference type="Pfam" id="PF13650">
    <property type="entry name" value="Asp_protease_2"/>
    <property type="match status" value="1"/>
</dbReference>
<protein>
    <recommendedName>
        <fullName evidence="4">Peptidase A2 domain-containing protein</fullName>
    </recommendedName>
</protein>
<dbReference type="Proteomes" id="UP000239504">
    <property type="component" value="Unassembled WGS sequence"/>
</dbReference>
<evidence type="ECO:0000256" key="1">
    <source>
        <dbReference type="SAM" id="SignalP"/>
    </source>
</evidence>